<reference evidence="1" key="1">
    <citation type="submission" date="2022-04" db="EMBL/GenBank/DDBJ databases">
        <title>Genome of the entomopathogenic fungus Entomophthora muscae.</title>
        <authorList>
            <person name="Elya C."/>
            <person name="Lovett B.R."/>
            <person name="Lee E."/>
            <person name="Macias A.M."/>
            <person name="Hajek A.E."/>
            <person name="De Bivort B.L."/>
            <person name="Kasson M.T."/>
            <person name="De Fine Licht H.H."/>
            <person name="Stajich J.E."/>
        </authorList>
    </citation>
    <scope>NUCLEOTIDE SEQUENCE</scope>
    <source>
        <strain evidence="1">Berkeley</strain>
    </source>
</reference>
<keyword evidence="2" id="KW-1185">Reference proteome</keyword>
<protein>
    <submittedName>
        <fullName evidence="1">Uncharacterized protein</fullName>
    </submittedName>
</protein>
<dbReference type="EMBL" id="QTSX02005683">
    <property type="protein sequence ID" value="KAJ9059490.1"/>
    <property type="molecule type" value="Genomic_DNA"/>
</dbReference>
<dbReference type="Proteomes" id="UP001165960">
    <property type="component" value="Unassembled WGS sequence"/>
</dbReference>
<comment type="caution">
    <text evidence="1">The sequence shown here is derived from an EMBL/GenBank/DDBJ whole genome shotgun (WGS) entry which is preliminary data.</text>
</comment>
<proteinExistence type="predicted"/>
<organism evidence="1 2">
    <name type="scientific">Entomophthora muscae</name>
    <dbReference type="NCBI Taxonomy" id="34485"/>
    <lineage>
        <taxon>Eukaryota</taxon>
        <taxon>Fungi</taxon>
        <taxon>Fungi incertae sedis</taxon>
        <taxon>Zoopagomycota</taxon>
        <taxon>Entomophthoromycotina</taxon>
        <taxon>Entomophthoromycetes</taxon>
        <taxon>Entomophthorales</taxon>
        <taxon>Entomophthoraceae</taxon>
        <taxon>Entomophthora</taxon>
    </lineage>
</organism>
<sequence>MSFNTTSPHSRSLFNEERGMPLVQPPATTSPYHQALAFTAANAHAGERAGAPYCDRNCRIV</sequence>
<name>A0ACC2SAZ0_9FUNG</name>
<accession>A0ACC2SAZ0</accession>
<gene>
    <name evidence="1" type="ORF">DSO57_1001565</name>
</gene>
<evidence type="ECO:0000313" key="1">
    <source>
        <dbReference type="EMBL" id="KAJ9059490.1"/>
    </source>
</evidence>
<evidence type="ECO:0000313" key="2">
    <source>
        <dbReference type="Proteomes" id="UP001165960"/>
    </source>
</evidence>